<evidence type="ECO:0000256" key="2">
    <source>
        <dbReference type="ARBA" id="ARBA00022741"/>
    </source>
</evidence>
<accession>A0ABT0ZMJ5</accession>
<evidence type="ECO:0000256" key="1">
    <source>
        <dbReference type="ARBA" id="ARBA00008059"/>
    </source>
</evidence>
<dbReference type="InterPro" id="IPR003593">
    <property type="entry name" value="AAA+_ATPase"/>
</dbReference>
<keyword evidence="2" id="KW-0547">Nucleotide-binding</keyword>
<dbReference type="Gene3D" id="3.40.50.300">
    <property type="entry name" value="P-loop containing nucleotide triphosphate hydrolases"/>
    <property type="match status" value="1"/>
</dbReference>
<dbReference type="SMART" id="SM00382">
    <property type="entry name" value="AAA"/>
    <property type="match status" value="1"/>
</dbReference>
<feature type="domain" description="AAA+ ATPase" evidence="5">
    <location>
        <begin position="121"/>
        <end position="247"/>
    </location>
</feature>
<dbReference type="InterPro" id="IPR028350">
    <property type="entry name" value="DNAC/IstB-like"/>
</dbReference>
<gene>
    <name evidence="6" type="primary">istB</name>
    <name evidence="6" type="ORF">NGF19_29145</name>
</gene>
<sequence>MTPSTTVRRTAEVPATRMPLPGDPEDVAIDELCRDLRLPALRERFIEVATTARGEQLTYKQFLLDLLQLERNDRELRRQQRLIRAARFPRPKRLEDFRFEKNPHVSPEVVGELKNPAWVQEGRPLVLIGDSGTGKSHLLIGVGTAIAEAGLTVRYTTTAALVNELAEAATAKRLSSAIARYSKVDLLCLDEFGYLDLDKKGSKLLFQIFTEREERKATAVATNSPFNEWEAIFNEPRLCAAIADRITFRCTLIQTGTESYRFQATEAERSH</sequence>
<dbReference type="NCBIfam" id="NF038214">
    <property type="entry name" value="IS21_help_AAA"/>
    <property type="match status" value="1"/>
</dbReference>
<evidence type="ECO:0000256" key="4">
    <source>
        <dbReference type="SAM" id="MobiDB-lite"/>
    </source>
</evidence>
<keyword evidence="3" id="KW-0067">ATP-binding</keyword>
<comment type="similarity">
    <text evidence="1">Belongs to the IS21/IS1162 putative ATP-binding protein family.</text>
</comment>
<evidence type="ECO:0000313" key="6">
    <source>
        <dbReference type="EMBL" id="MCN9244801.1"/>
    </source>
</evidence>
<dbReference type="InterPro" id="IPR027417">
    <property type="entry name" value="P-loop_NTPase"/>
</dbReference>
<evidence type="ECO:0000259" key="5">
    <source>
        <dbReference type="SMART" id="SM00382"/>
    </source>
</evidence>
<dbReference type="CDD" id="cd00009">
    <property type="entry name" value="AAA"/>
    <property type="match status" value="1"/>
</dbReference>
<dbReference type="PANTHER" id="PTHR30050:SF4">
    <property type="entry name" value="ATP-BINDING PROTEIN RV3427C IN INSERTION SEQUENCE-RELATED"/>
    <property type="match status" value="1"/>
</dbReference>
<comment type="caution">
    <text evidence="6">The sequence shown here is derived from an EMBL/GenBank/DDBJ whole genome shotgun (WGS) entry which is preliminary data.</text>
</comment>
<dbReference type="PANTHER" id="PTHR30050">
    <property type="entry name" value="CHROMOSOMAL REPLICATION INITIATOR PROTEIN DNAA"/>
    <property type="match status" value="1"/>
</dbReference>
<dbReference type="InterPro" id="IPR047661">
    <property type="entry name" value="IstB"/>
</dbReference>
<proteinExistence type="inferred from homology"/>
<organism evidence="6 7">
    <name type="scientific">Streptomyces macrolidinus</name>
    <dbReference type="NCBI Taxonomy" id="2952607"/>
    <lineage>
        <taxon>Bacteria</taxon>
        <taxon>Bacillati</taxon>
        <taxon>Actinomycetota</taxon>
        <taxon>Actinomycetes</taxon>
        <taxon>Kitasatosporales</taxon>
        <taxon>Streptomycetaceae</taxon>
        <taxon>Streptomyces</taxon>
    </lineage>
</organism>
<evidence type="ECO:0000313" key="7">
    <source>
        <dbReference type="Proteomes" id="UP001523219"/>
    </source>
</evidence>
<dbReference type="Proteomes" id="UP001523219">
    <property type="component" value="Unassembled WGS sequence"/>
</dbReference>
<dbReference type="InterPro" id="IPR002611">
    <property type="entry name" value="IstB_ATP-bd"/>
</dbReference>
<dbReference type="SUPFAM" id="SSF52540">
    <property type="entry name" value="P-loop containing nucleoside triphosphate hydrolases"/>
    <property type="match status" value="1"/>
</dbReference>
<dbReference type="PIRSF" id="PIRSF003073">
    <property type="entry name" value="DNAC_TnpB_IstB"/>
    <property type="match status" value="1"/>
</dbReference>
<reference evidence="6 7" key="1">
    <citation type="submission" date="2022-05" db="EMBL/GenBank/DDBJ databases">
        <title>Streptomyces sp. nov. RY43-2 isolated from soil of a peat swamp forest.</title>
        <authorList>
            <person name="Kanchanasin P."/>
            <person name="Tanasupawat S."/>
            <person name="Phongsopitanun W."/>
        </authorList>
    </citation>
    <scope>NUCLEOTIDE SEQUENCE [LARGE SCALE GENOMIC DNA]</scope>
    <source>
        <strain evidence="6 7">RY43-2</strain>
    </source>
</reference>
<protein>
    <submittedName>
        <fullName evidence="6">IS21-like element helper ATPase IstB</fullName>
    </submittedName>
</protein>
<evidence type="ECO:0000256" key="3">
    <source>
        <dbReference type="ARBA" id="ARBA00022840"/>
    </source>
</evidence>
<name>A0ABT0ZMJ5_9ACTN</name>
<dbReference type="Pfam" id="PF01695">
    <property type="entry name" value="IstB_IS21"/>
    <property type="match status" value="1"/>
</dbReference>
<feature type="region of interest" description="Disordered" evidence="4">
    <location>
        <begin position="1"/>
        <end position="23"/>
    </location>
</feature>
<keyword evidence="7" id="KW-1185">Reference proteome</keyword>
<dbReference type="EMBL" id="JAMWMR010000047">
    <property type="protein sequence ID" value="MCN9244801.1"/>
    <property type="molecule type" value="Genomic_DNA"/>
</dbReference>